<proteinExistence type="inferred from homology"/>
<dbReference type="Gene3D" id="1.10.1040.10">
    <property type="entry name" value="N-(1-d-carboxylethyl)-l-norvaline Dehydrogenase, domain 2"/>
    <property type="match status" value="1"/>
</dbReference>
<dbReference type="Pfam" id="PF02558">
    <property type="entry name" value="ApbA"/>
    <property type="match status" value="1"/>
</dbReference>
<comment type="pathway">
    <text evidence="4">Cofactor biosynthesis; (R)-pantothenate biosynthesis; (R)-pantoate from 3-methyl-2-oxobutanoate: step 2/2.</text>
</comment>
<dbReference type="InterPro" id="IPR051402">
    <property type="entry name" value="KPR-Related"/>
</dbReference>
<evidence type="ECO:0000256" key="3">
    <source>
        <dbReference type="ARBA" id="ARBA00023002"/>
    </source>
</evidence>
<dbReference type="InterPro" id="IPR013752">
    <property type="entry name" value="KPA_reductase"/>
</dbReference>
<dbReference type="Pfam" id="PF08546">
    <property type="entry name" value="ApbA_C"/>
    <property type="match status" value="1"/>
</dbReference>
<comment type="catalytic activity">
    <reaction evidence="4">
        <text>(R)-pantoate + NADP(+) = 2-dehydropantoate + NADPH + H(+)</text>
        <dbReference type="Rhea" id="RHEA:16233"/>
        <dbReference type="ChEBI" id="CHEBI:11561"/>
        <dbReference type="ChEBI" id="CHEBI:15378"/>
        <dbReference type="ChEBI" id="CHEBI:15980"/>
        <dbReference type="ChEBI" id="CHEBI:57783"/>
        <dbReference type="ChEBI" id="CHEBI:58349"/>
        <dbReference type="EC" id="1.1.1.169"/>
    </reaction>
</comment>
<evidence type="ECO:0000313" key="8">
    <source>
        <dbReference type="Proteomes" id="UP000595374"/>
    </source>
</evidence>
<dbReference type="GO" id="GO:0015940">
    <property type="term" value="P:pantothenate biosynthetic process"/>
    <property type="evidence" value="ECO:0007669"/>
    <property type="project" value="UniProtKB-UniPathway"/>
</dbReference>
<dbReference type="GO" id="GO:0008677">
    <property type="term" value="F:2-dehydropantoate 2-reductase activity"/>
    <property type="evidence" value="ECO:0007669"/>
    <property type="project" value="UniProtKB-EC"/>
</dbReference>
<name>A0A7T4DI12_9MICO</name>
<organism evidence="7 8">
    <name type="scientific">Brevibacterium casei</name>
    <dbReference type="NCBI Taxonomy" id="33889"/>
    <lineage>
        <taxon>Bacteria</taxon>
        <taxon>Bacillati</taxon>
        <taxon>Actinomycetota</taxon>
        <taxon>Actinomycetes</taxon>
        <taxon>Micrococcales</taxon>
        <taxon>Brevibacteriaceae</taxon>
        <taxon>Brevibacterium</taxon>
    </lineage>
</organism>
<dbReference type="SUPFAM" id="SSF48179">
    <property type="entry name" value="6-phosphogluconate dehydrogenase C-terminal domain-like"/>
    <property type="match status" value="1"/>
</dbReference>
<evidence type="ECO:0000259" key="6">
    <source>
        <dbReference type="Pfam" id="PF08546"/>
    </source>
</evidence>
<comment type="similarity">
    <text evidence="1 4">Belongs to the ketopantoate reductase family.</text>
</comment>
<dbReference type="InterPro" id="IPR008927">
    <property type="entry name" value="6-PGluconate_DH-like_C_sf"/>
</dbReference>
<gene>
    <name evidence="7" type="ORF">I6H47_10445</name>
</gene>
<dbReference type="AlphaFoldDB" id="A0A7T4DI12"/>
<sequence length="304" mass="31577">MTILIAGAGATGGAFGTRLVEAGRDVTFLVRPARAEALRENGLRFIAPDEDRTNPVAVTTAEELAAEPTPVDLILVAVKAGALESIIADLRPAVGPRTLIIPFLNGMAQIGRLEAEFPGQVLGGLVKIVGTMRGADIVQMTDLATMTIGRLGGGEVPPAVVDALDVPGFRLQVIDGIDDALWEKWVFIAAAGVVTCLFRAPVGAIMAAGGEPHVVGIIDELEAVAMAAGHPVSARARAATLSMLTAEGSAFTSSLYRDVTAGLPNETEHILGHLQTTARDLGVPTPLLDLTLVQLRAGEFDRSA</sequence>
<keyword evidence="3 4" id="KW-0560">Oxidoreductase</keyword>
<dbReference type="InterPro" id="IPR013328">
    <property type="entry name" value="6PGD_dom2"/>
</dbReference>
<dbReference type="PANTHER" id="PTHR21708">
    <property type="entry name" value="PROBABLE 2-DEHYDROPANTOATE 2-REDUCTASE"/>
    <property type="match status" value="1"/>
</dbReference>
<reference evidence="7 8" key="1">
    <citation type="submission" date="2020-12" db="EMBL/GenBank/DDBJ databases">
        <title>FDA dAtabase for Regulatory Grade micrObial Sequences (FDA-ARGOS): Supporting development and validation of Infectious Disease Dx tests.</title>
        <authorList>
            <person name="Sproer C."/>
            <person name="Gronow S."/>
            <person name="Severitt S."/>
            <person name="Schroder I."/>
            <person name="Tallon L."/>
            <person name="Sadzewicz L."/>
            <person name="Zhao X."/>
            <person name="Boylan J."/>
            <person name="Ott S."/>
            <person name="Bowen H."/>
            <person name="Vavikolanu K."/>
            <person name="Mehta A."/>
            <person name="Aluvathingal J."/>
            <person name="Nadendla S."/>
            <person name="Lowell S."/>
            <person name="Myers T."/>
            <person name="Yan Y."/>
            <person name="Sichtig H."/>
        </authorList>
    </citation>
    <scope>NUCLEOTIDE SEQUENCE [LARGE SCALE GENOMIC DNA]</scope>
    <source>
        <strain evidence="7 8">FDAARGOS_990</strain>
    </source>
</reference>
<dbReference type="SUPFAM" id="SSF51735">
    <property type="entry name" value="NAD(P)-binding Rossmann-fold domains"/>
    <property type="match status" value="1"/>
</dbReference>
<dbReference type="Proteomes" id="UP000595374">
    <property type="component" value="Chromosome"/>
</dbReference>
<evidence type="ECO:0000256" key="1">
    <source>
        <dbReference type="ARBA" id="ARBA00007870"/>
    </source>
</evidence>
<evidence type="ECO:0000313" key="7">
    <source>
        <dbReference type="EMBL" id="QQB13268.1"/>
    </source>
</evidence>
<protein>
    <recommendedName>
        <fullName evidence="4">2-dehydropantoate 2-reductase</fullName>
        <ecNumber evidence="4">1.1.1.169</ecNumber>
    </recommendedName>
    <alternativeName>
        <fullName evidence="4">Ketopantoate reductase</fullName>
    </alternativeName>
</protein>
<dbReference type="EC" id="1.1.1.169" evidence="4"/>
<dbReference type="GO" id="GO:0005737">
    <property type="term" value="C:cytoplasm"/>
    <property type="evidence" value="ECO:0007669"/>
    <property type="project" value="TreeGrafter"/>
</dbReference>
<dbReference type="EMBL" id="CP065989">
    <property type="protein sequence ID" value="QQB13268.1"/>
    <property type="molecule type" value="Genomic_DNA"/>
</dbReference>
<dbReference type="UniPathway" id="UPA00028">
    <property type="reaction ID" value="UER00004"/>
</dbReference>
<dbReference type="InterPro" id="IPR003710">
    <property type="entry name" value="ApbA"/>
</dbReference>
<keyword evidence="2 4" id="KW-0521">NADP</keyword>
<evidence type="ECO:0000259" key="5">
    <source>
        <dbReference type="Pfam" id="PF02558"/>
    </source>
</evidence>
<dbReference type="PANTHER" id="PTHR21708:SF26">
    <property type="entry name" value="2-DEHYDROPANTOATE 2-REDUCTASE"/>
    <property type="match status" value="1"/>
</dbReference>
<dbReference type="NCBIfam" id="TIGR00745">
    <property type="entry name" value="apbA_panE"/>
    <property type="match status" value="1"/>
</dbReference>
<comment type="function">
    <text evidence="4">Catalyzes the NADPH-dependent reduction of ketopantoate into pantoic acid.</text>
</comment>
<feature type="domain" description="Ketopantoate reductase N-terminal" evidence="5">
    <location>
        <begin position="3"/>
        <end position="151"/>
    </location>
</feature>
<keyword evidence="4" id="KW-0566">Pantothenate biosynthesis</keyword>
<dbReference type="Gene3D" id="3.40.50.720">
    <property type="entry name" value="NAD(P)-binding Rossmann-like Domain"/>
    <property type="match status" value="1"/>
</dbReference>
<dbReference type="InterPro" id="IPR013332">
    <property type="entry name" value="KPR_N"/>
</dbReference>
<dbReference type="InterPro" id="IPR036291">
    <property type="entry name" value="NAD(P)-bd_dom_sf"/>
</dbReference>
<evidence type="ECO:0000256" key="4">
    <source>
        <dbReference type="RuleBase" id="RU362068"/>
    </source>
</evidence>
<evidence type="ECO:0000256" key="2">
    <source>
        <dbReference type="ARBA" id="ARBA00022857"/>
    </source>
</evidence>
<dbReference type="RefSeq" id="WP_198498485.1">
    <property type="nucleotide sequence ID" value="NZ_CP065989.1"/>
</dbReference>
<accession>A0A7T4DI12</accession>
<feature type="domain" description="Ketopantoate reductase C-terminal" evidence="6">
    <location>
        <begin position="177"/>
        <end position="297"/>
    </location>
</feature>